<feature type="region of interest" description="Disordered" evidence="1">
    <location>
        <begin position="65"/>
        <end position="87"/>
    </location>
</feature>
<feature type="region of interest" description="Disordered" evidence="1">
    <location>
        <begin position="175"/>
        <end position="200"/>
    </location>
</feature>
<evidence type="ECO:0000256" key="2">
    <source>
        <dbReference type="SAM" id="Phobius"/>
    </source>
</evidence>
<organism evidence="3">
    <name type="scientific">Picea sitchensis</name>
    <name type="common">Sitka spruce</name>
    <name type="synonym">Pinus sitchensis</name>
    <dbReference type="NCBI Taxonomy" id="3332"/>
    <lineage>
        <taxon>Eukaryota</taxon>
        <taxon>Viridiplantae</taxon>
        <taxon>Streptophyta</taxon>
        <taxon>Embryophyta</taxon>
        <taxon>Tracheophyta</taxon>
        <taxon>Spermatophyta</taxon>
        <taxon>Pinopsida</taxon>
        <taxon>Pinidae</taxon>
        <taxon>Conifers I</taxon>
        <taxon>Pinales</taxon>
        <taxon>Pinaceae</taxon>
        <taxon>Picea</taxon>
    </lineage>
</organism>
<protein>
    <submittedName>
        <fullName evidence="3">Uncharacterized protein</fullName>
    </submittedName>
</protein>
<dbReference type="PANTHER" id="PTHR36004">
    <property type="entry name" value="AT-RICH INTERACTIVE DOMAIN PROTEIN"/>
    <property type="match status" value="1"/>
</dbReference>
<dbReference type="EMBL" id="EF086577">
    <property type="protein sequence ID" value="ABK25835.1"/>
    <property type="molecule type" value="mRNA"/>
</dbReference>
<evidence type="ECO:0000256" key="1">
    <source>
        <dbReference type="SAM" id="MobiDB-lite"/>
    </source>
</evidence>
<dbReference type="PANTHER" id="PTHR36004:SF1">
    <property type="entry name" value="AT-RICH INTERACTIVE DOMAIN PROTEIN"/>
    <property type="match status" value="1"/>
</dbReference>
<accession>A9NYX4</accession>
<proteinExistence type="evidence at transcript level"/>
<keyword evidence="2" id="KW-0472">Membrane</keyword>
<feature type="compositionally biased region" description="Polar residues" evidence="1">
    <location>
        <begin position="180"/>
        <end position="192"/>
    </location>
</feature>
<reference evidence="3" key="1">
    <citation type="journal article" date="2008" name="BMC Genomics">
        <title>A conifer genomics resource of 200,000 spruce (Picea spp.) ESTs and 6,464 high-quality, sequence-finished full-length cDNAs for Sitka spruce (Picea sitchensis).</title>
        <authorList>
            <person name="Ralph S.G."/>
            <person name="Chun H.J."/>
            <person name="Kolosova N."/>
            <person name="Cooper D."/>
            <person name="Oddy C."/>
            <person name="Ritland C.E."/>
            <person name="Kirkpatrick R."/>
            <person name="Moore R."/>
            <person name="Barber S."/>
            <person name="Holt R.A."/>
            <person name="Jones S.J."/>
            <person name="Marra M.A."/>
            <person name="Douglas C.J."/>
            <person name="Ritland K."/>
            <person name="Bohlmann J."/>
        </authorList>
    </citation>
    <scope>NUCLEOTIDE SEQUENCE</scope>
    <source>
        <tissue evidence="3">Green portion of the leader tissue</tissue>
    </source>
</reference>
<evidence type="ECO:0000313" key="3">
    <source>
        <dbReference type="EMBL" id="ABK25835.1"/>
    </source>
</evidence>
<dbReference type="AlphaFoldDB" id="A9NYX4"/>
<feature type="transmembrane region" description="Helical" evidence="2">
    <location>
        <begin position="132"/>
        <end position="152"/>
    </location>
</feature>
<sequence>MASSCNCPASCCFVTDANGLLGRRQNPPAINKLAGRLSLYSFPPSPATGGGRTLTIVSAKRVSSSRRTERVDERDTIPSSSSFSSVSPATVPLEEEYEGDFDEEYDVPKLPGEEPDFWEGPKWDTFGFIIRYLWAFGFVFALVACGVAVRTYNFGATDFKETPVYKEAIESQGLFDEAPETSNSEIFENNPTEDAPLLSP</sequence>
<keyword evidence="2" id="KW-0812">Transmembrane</keyword>
<feature type="compositionally biased region" description="Basic and acidic residues" evidence="1">
    <location>
        <begin position="66"/>
        <end position="76"/>
    </location>
</feature>
<name>A9NYX4_PICSI</name>
<keyword evidence="2" id="KW-1133">Transmembrane helix</keyword>